<comment type="caution">
    <text evidence="1">The sequence shown here is derived from an EMBL/GenBank/DDBJ whole genome shotgun (WGS) entry which is preliminary data.</text>
</comment>
<evidence type="ECO:0000313" key="2">
    <source>
        <dbReference type="Proteomes" id="UP000019249"/>
    </source>
</evidence>
<gene>
    <name evidence="1" type="ORF">MFLO_10588</name>
</gene>
<proteinExistence type="predicted"/>
<sequence length="343" mass="39611">MELTYAKLKQLAVHFVGNKAQEEGYEVSQNVLTEFSEELSQTLLSIFLDSFTKEEFFQFVHESDLNLNEVFTYSQNIFADDTHFLADSESILKHLYSESTHPNIKSGDLWIFEIEGIVADGEMCNALGIFKVENKEIYVKNNFDGQKFAVSYDKGITGTDLDKGCIILNTSAETGGKVLVLSRLSKNDSIYWKDRFLGVEKIADDSFLTENFVNICTDYIKQKEESLMEKSHFVKATSEYLQEEENLSIDTFAEKTLADPRQQAEFKTVVENYEQEHNIRFPEEFELDEEQAEKLSKKVRKTLKLGKNITLTVKDLENLDENDFVQGFDNDRGRNFMIVYYDE</sequence>
<evidence type="ECO:0000313" key="1">
    <source>
        <dbReference type="EMBL" id="EUJ30265.1"/>
    </source>
</evidence>
<dbReference type="RefSeq" id="WP_036097677.1">
    <property type="nucleotide sequence ID" value="NZ_AODF01000024.1"/>
</dbReference>
<dbReference type="EMBL" id="AODF01000024">
    <property type="protein sequence ID" value="EUJ30265.1"/>
    <property type="molecule type" value="Genomic_DNA"/>
</dbReference>
<protein>
    <recommendedName>
        <fullName evidence="3">Nucleoid-associated protein</fullName>
    </recommendedName>
</protein>
<reference evidence="1 2" key="1">
    <citation type="journal article" date="2014" name="Int. J. Syst. Evol. Microbiol.">
        <title>Listeria floridensis sp. nov., Listeria aquatica sp. nov., Listeria cornellensis sp. nov., Listeria riparia sp. nov. and Listeria grandensis sp. nov., from agricultural and natural environments.</title>
        <authorList>
            <person name="den Bakker H.C."/>
            <person name="Warchocki S."/>
            <person name="Wright E.M."/>
            <person name="Allred A.F."/>
            <person name="Ahlstrom C."/>
            <person name="Manuel C.S."/>
            <person name="Stasiewicz M.J."/>
            <person name="Burrell A."/>
            <person name="Roof S."/>
            <person name="Strawn L."/>
            <person name="Fortes E.D."/>
            <person name="Nightingale K.K."/>
            <person name="Kephart D."/>
            <person name="Wiedmann M."/>
        </authorList>
    </citation>
    <scope>NUCLEOTIDE SEQUENCE [LARGE SCALE GENOMIC DNA]</scope>
    <source>
        <strain evidence="1 2">FSL S10-1187</strain>
    </source>
</reference>
<accession>A0ABP3AWN1</accession>
<name>A0ABP3AWN1_9LIST</name>
<organism evidence="1 2">
    <name type="scientific">Listeria floridensis FSL S10-1187</name>
    <dbReference type="NCBI Taxonomy" id="1265817"/>
    <lineage>
        <taxon>Bacteria</taxon>
        <taxon>Bacillati</taxon>
        <taxon>Bacillota</taxon>
        <taxon>Bacilli</taxon>
        <taxon>Bacillales</taxon>
        <taxon>Listeriaceae</taxon>
        <taxon>Listeria</taxon>
    </lineage>
</organism>
<dbReference type="Pfam" id="PF04245">
    <property type="entry name" value="NA37"/>
    <property type="match status" value="1"/>
</dbReference>
<evidence type="ECO:0008006" key="3">
    <source>
        <dbReference type="Google" id="ProtNLM"/>
    </source>
</evidence>
<dbReference type="Proteomes" id="UP000019249">
    <property type="component" value="Unassembled WGS sequence"/>
</dbReference>
<dbReference type="InterPro" id="IPR007358">
    <property type="entry name" value="Nucleoid_associated_NdpA"/>
</dbReference>
<keyword evidence="2" id="KW-1185">Reference proteome</keyword>